<dbReference type="Pfam" id="PF02737">
    <property type="entry name" value="3HCDH_N"/>
    <property type="match status" value="1"/>
</dbReference>
<dbReference type="GO" id="GO:0016491">
    <property type="term" value="F:oxidoreductase activity"/>
    <property type="evidence" value="ECO:0007669"/>
    <property type="project" value="TreeGrafter"/>
</dbReference>
<evidence type="ECO:0000259" key="2">
    <source>
        <dbReference type="Pfam" id="PF02737"/>
    </source>
</evidence>
<dbReference type="GO" id="GO:0070403">
    <property type="term" value="F:NAD+ binding"/>
    <property type="evidence" value="ECO:0007669"/>
    <property type="project" value="InterPro"/>
</dbReference>
<dbReference type="InterPro" id="IPR036291">
    <property type="entry name" value="NAD(P)-bd_dom_sf"/>
</dbReference>
<protein>
    <submittedName>
        <fullName evidence="3">3-hydroxyacyl-CoA dehydrogenase family protein</fullName>
    </submittedName>
</protein>
<gene>
    <name evidence="3" type="ORF">K8V85_02125</name>
</gene>
<dbReference type="AlphaFoldDB" id="A0A921KUT7"/>
<dbReference type="PANTHER" id="PTHR48075">
    <property type="entry name" value="3-HYDROXYACYL-COA DEHYDROGENASE FAMILY PROTEIN"/>
    <property type="match status" value="1"/>
</dbReference>
<reference evidence="3" key="1">
    <citation type="journal article" date="2021" name="PeerJ">
        <title>Extensive microbial diversity within the chicken gut microbiome revealed by metagenomics and culture.</title>
        <authorList>
            <person name="Gilroy R."/>
            <person name="Ravi A."/>
            <person name="Getino M."/>
            <person name="Pursley I."/>
            <person name="Horton D.L."/>
            <person name="Alikhan N.F."/>
            <person name="Baker D."/>
            <person name="Gharbi K."/>
            <person name="Hall N."/>
            <person name="Watson M."/>
            <person name="Adriaenssens E.M."/>
            <person name="Foster-Nyarko E."/>
            <person name="Jarju S."/>
            <person name="Secka A."/>
            <person name="Antonio M."/>
            <person name="Oren A."/>
            <person name="Chaudhuri R.R."/>
            <person name="La Ragione R."/>
            <person name="Hildebrand F."/>
            <person name="Pallen M.J."/>
        </authorList>
    </citation>
    <scope>NUCLEOTIDE SEQUENCE</scope>
    <source>
        <strain evidence="3">CHK149-3286</strain>
    </source>
</reference>
<dbReference type="EMBL" id="DYVT01000024">
    <property type="protein sequence ID" value="HJF67087.1"/>
    <property type="molecule type" value="Genomic_DNA"/>
</dbReference>
<dbReference type="GO" id="GO:0006631">
    <property type="term" value="P:fatty acid metabolic process"/>
    <property type="evidence" value="ECO:0007669"/>
    <property type="project" value="InterPro"/>
</dbReference>
<organism evidence="3 4">
    <name type="scientific">Staphylococcus kloosii</name>
    <dbReference type="NCBI Taxonomy" id="29384"/>
    <lineage>
        <taxon>Bacteria</taxon>
        <taxon>Bacillati</taxon>
        <taxon>Bacillota</taxon>
        <taxon>Bacilli</taxon>
        <taxon>Bacillales</taxon>
        <taxon>Staphylococcaceae</taxon>
        <taxon>Staphylococcus</taxon>
    </lineage>
</organism>
<comment type="similarity">
    <text evidence="1">Belongs to the 3-hydroxyacyl-CoA dehydrogenase family.</text>
</comment>
<dbReference type="InterPro" id="IPR006176">
    <property type="entry name" value="3-OHacyl-CoA_DH_NAD-bd"/>
</dbReference>
<evidence type="ECO:0000313" key="4">
    <source>
        <dbReference type="Proteomes" id="UP000706163"/>
    </source>
</evidence>
<feature type="domain" description="3-hydroxyacyl-CoA dehydrogenase NAD binding" evidence="2">
    <location>
        <begin position="4"/>
        <end position="80"/>
    </location>
</feature>
<feature type="non-terminal residue" evidence="3">
    <location>
        <position position="83"/>
    </location>
</feature>
<evidence type="ECO:0000256" key="1">
    <source>
        <dbReference type="ARBA" id="ARBA00009463"/>
    </source>
</evidence>
<dbReference type="SUPFAM" id="SSF51735">
    <property type="entry name" value="NAD(P)-binding Rossmann-fold domains"/>
    <property type="match status" value="1"/>
</dbReference>
<reference evidence="3" key="2">
    <citation type="submission" date="2021-09" db="EMBL/GenBank/DDBJ databases">
        <authorList>
            <person name="Gilroy R."/>
        </authorList>
    </citation>
    <scope>NUCLEOTIDE SEQUENCE</scope>
    <source>
        <strain evidence="3">CHK149-3286</strain>
    </source>
</reference>
<accession>A0A921KUT7</accession>
<dbReference type="Proteomes" id="UP000706163">
    <property type="component" value="Unassembled WGS sequence"/>
</dbReference>
<dbReference type="PANTHER" id="PTHR48075:SF5">
    <property type="entry name" value="3-HYDROXYBUTYRYL-COA DEHYDROGENASE"/>
    <property type="match status" value="1"/>
</dbReference>
<evidence type="ECO:0000313" key="3">
    <source>
        <dbReference type="EMBL" id="HJF67087.1"/>
    </source>
</evidence>
<sequence length="83" mass="9112">MERIAILGSGTMGYSIALSFALADIDVKVYGINDGDIVKAKEELAKNLSSLQTHELITQTQKDEIQQKIQFSTLLENVVDQAT</sequence>
<name>A0A921KUT7_9STAP</name>
<comment type="caution">
    <text evidence="3">The sequence shown here is derived from an EMBL/GenBank/DDBJ whole genome shotgun (WGS) entry which is preliminary data.</text>
</comment>
<dbReference type="RefSeq" id="WP_278674430.1">
    <property type="nucleotide sequence ID" value="NZ_DYVT01000024.1"/>
</dbReference>
<proteinExistence type="inferred from homology"/>
<dbReference type="Gene3D" id="3.40.50.720">
    <property type="entry name" value="NAD(P)-binding Rossmann-like Domain"/>
    <property type="match status" value="1"/>
</dbReference>